<proteinExistence type="predicted"/>
<organism evidence="1 2">
    <name type="scientific">Tautonia plasticadhaerens</name>
    <dbReference type="NCBI Taxonomy" id="2527974"/>
    <lineage>
        <taxon>Bacteria</taxon>
        <taxon>Pseudomonadati</taxon>
        <taxon>Planctomycetota</taxon>
        <taxon>Planctomycetia</taxon>
        <taxon>Isosphaerales</taxon>
        <taxon>Isosphaeraceae</taxon>
        <taxon>Tautonia</taxon>
    </lineage>
</organism>
<reference evidence="1 2" key="1">
    <citation type="submission" date="2019-02" db="EMBL/GenBank/DDBJ databases">
        <title>Deep-cultivation of Planctomycetes and their phenomic and genomic characterization uncovers novel biology.</title>
        <authorList>
            <person name="Wiegand S."/>
            <person name="Jogler M."/>
            <person name="Boedeker C."/>
            <person name="Pinto D."/>
            <person name="Vollmers J."/>
            <person name="Rivas-Marin E."/>
            <person name="Kohn T."/>
            <person name="Peeters S.H."/>
            <person name="Heuer A."/>
            <person name="Rast P."/>
            <person name="Oberbeckmann S."/>
            <person name="Bunk B."/>
            <person name="Jeske O."/>
            <person name="Meyerdierks A."/>
            <person name="Storesund J.E."/>
            <person name="Kallscheuer N."/>
            <person name="Luecker S."/>
            <person name="Lage O.M."/>
            <person name="Pohl T."/>
            <person name="Merkel B.J."/>
            <person name="Hornburger P."/>
            <person name="Mueller R.-W."/>
            <person name="Bruemmer F."/>
            <person name="Labrenz M."/>
            <person name="Spormann A.M."/>
            <person name="Op den Camp H."/>
            <person name="Overmann J."/>
            <person name="Amann R."/>
            <person name="Jetten M.S.M."/>
            <person name="Mascher T."/>
            <person name="Medema M.H."/>
            <person name="Devos D.P."/>
            <person name="Kaster A.-K."/>
            <person name="Ovreas L."/>
            <person name="Rohde M."/>
            <person name="Galperin M.Y."/>
            <person name="Jogler C."/>
        </authorList>
    </citation>
    <scope>NUCLEOTIDE SEQUENCE [LARGE SCALE GENOMIC DNA]</scope>
    <source>
        <strain evidence="1 2">ElP</strain>
    </source>
</reference>
<evidence type="ECO:0000313" key="1">
    <source>
        <dbReference type="EMBL" id="QDV37864.1"/>
    </source>
</evidence>
<gene>
    <name evidence="1" type="ORF">ElP_58110</name>
</gene>
<dbReference type="Proteomes" id="UP000317835">
    <property type="component" value="Chromosome"/>
</dbReference>
<evidence type="ECO:0008006" key="3">
    <source>
        <dbReference type="Google" id="ProtNLM"/>
    </source>
</evidence>
<dbReference type="OrthoDB" id="281482at2"/>
<evidence type="ECO:0000313" key="2">
    <source>
        <dbReference type="Proteomes" id="UP000317835"/>
    </source>
</evidence>
<dbReference type="KEGG" id="tpla:ElP_58110"/>
<dbReference type="InterPro" id="IPR017504">
    <property type="entry name" value="CHP03067_Planctomycetes"/>
</dbReference>
<dbReference type="RefSeq" id="WP_145275947.1">
    <property type="nucleotide sequence ID" value="NZ_CP036426.1"/>
</dbReference>
<sequence>MLSLLLFTALTVVDEPKAGLGALEGEWVFQSLDYAGKRYSGEQDPGRRLAIAGYLVTQSFGDAEPMLSIISRFDASTDPGAIDLTRVEDLQTIPGIFTLEGDTLTLCTNSRGDRPTEFLAGPDSPNQLAVYTRAGP</sequence>
<name>A0A518HAI5_9BACT</name>
<keyword evidence="2" id="KW-1185">Reference proteome</keyword>
<dbReference type="NCBIfam" id="TIGR03067">
    <property type="entry name" value="Planc_TIGR03067"/>
    <property type="match status" value="1"/>
</dbReference>
<dbReference type="AlphaFoldDB" id="A0A518HAI5"/>
<accession>A0A518HAI5</accession>
<dbReference type="EMBL" id="CP036426">
    <property type="protein sequence ID" value="QDV37864.1"/>
    <property type="molecule type" value="Genomic_DNA"/>
</dbReference>
<protein>
    <recommendedName>
        <fullName evidence="3">Lipocalin-like domain-containing protein</fullName>
    </recommendedName>
</protein>